<dbReference type="EMBL" id="JAJFZT010000003">
    <property type="protein sequence ID" value="MCC3272334.1"/>
    <property type="molecule type" value="Genomic_DNA"/>
</dbReference>
<evidence type="ECO:0000313" key="4">
    <source>
        <dbReference type="EMBL" id="UON91803.1"/>
    </source>
</evidence>
<dbReference type="Pfam" id="PF13556">
    <property type="entry name" value="HTH_30"/>
    <property type="match status" value="1"/>
</dbReference>
<dbReference type="InterPro" id="IPR042070">
    <property type="entry name" value="PucR_C-HTH_sf"/>
</dbReference>
<evidence type="ECO:0000313" key="6">
    <source>
        <dbReference type="Proteomes" id="UP001155145"/>
    </source>
</evidence>
<dbReference type="Pfam" id="PF05651">
    <property type="entry name" value="Diacid_rec"/>
    <property type="match status" value="1"/>
</dbReference>
<dbReference type="PANTHER" id="PTHR33744">
    <property type="entry name" value="CARBOHYDRATE DIACID REGULATOR"/>
    <property type="match status" value="1"/>
</dbReference>
<evidence type="ECO:0000313" key="5">
    <source>
        <dbReference type="Proteomes" id="UP000829758"/>
    </source>
</evidence>
<feature type="domain" description="PucR C-terminal helix-turn-helix" evidence="2">
    <location>
        <begin position="298"/>
        <end position="353"/>
    </location>
</feature>
<evidence type="ECO:0000259" key="1">
    <source>
        <dbReference type="Pfam" id="PF05651"/>
    </source>
</evidence>
<dbReference type="InterPro" id="IPR029151">
    <property type="entry name" value="Sensor-like_sf"/>
</dbReference>
<reference evidence="3" key="1">
    <citation type="submission" date="2021-10" db="EMBL/GenBank/DDBJ databases">
        <title>Novel species in genus Arthrobacter.</title>
        <authorList>
            <person name="Liu Y."/>
        </authorList>
    </citation>
    <scope>NUCLEOTIDE SEQUENCE</scope>
    <source>
        <strain evidence="5">zg-Y462</strain>
        <strain evidence="3">Zg-Y462</strain>
    </source>
</reference>
<accession>A0A9X1M6J9</accession>
<dbReference type="Proteomes" id="UP000829758">
    <property type="component" value="Chromosome"/>
</dbReference>
<dbReference type="PANTHER" id="PTHR33744:SF15">
    <property type="entry name" value="CARBOHYDRATE DIACID REGULATOR"/>
    <property type="match status" value="1"/>
</dbReference>
<organism evidence="3 6">
    <name type="scientific">Arthrobacter zhangbolii</name>
    <dbReference type="NCBI Taxonomy" id="2886936"/>
    <lineage>
        <taxon>Bacteria</taxon>
        <taxon>Bacillati</taxon>
        <taxon>Actinomycetota</taxon>
        <taxon>Actinomycetes</taxon>
        <taxon>Micrococcales</taxon>
        <taxon>Micrococcaceae</taxon>
        <taxon>Arthrobacter</taxon>
    </lineage>
</organism>
<gene>
    <name evidence="3" type="ORF">LJ755_06260</name>
    <name evidence="4" type="ORF">MUK71_14655</name>
</gene>
<feature type="domain" description="Putative sugar diacid recognition" evidence="1">
    <location>
        <begin position="5"/>
        <end position="131"/>
    </location>
</feature>
<dbReference type="RefSeq" id="WP_227928425.1">
    <property type="nucleotide sequence ID" value="NZ_CP094984.1"/>
</dbReference>
<protein>
    <submittedName>
        <fullName evidence="3">Helix-turn-helix domain-containing protein</fullName>
    </submittedName>
</protein>
<dbReference type="Proteomes" id="UP001155145">
    <property type="component" value="Unassembled WGS sequence"/>
</dbReference>
<dbReference type="InterPro" id="IPR051448">
    <property type="entry name" value="CdaR-like_regulators"/>
</dbReference>
<evidence type="ECO:0000313" key="3">
    <source>
        <dbReference type="EMBL" id="MCC3272334.1"/>
    </source>
</evidence>
<dbReference type="InterPro" id="IPR025736">
    <property type="entry name" value="PucR_C-HTH_dom"/>
</dbReference>
<proteinExistence type="predicted"/>
<dbReference type="EMBL" id="CP094984">
    <property type="protein sequence ID" value="UON91803.1"/>
    <property type="molecule type" value="Genomic_DNA"/>
</dbReference>
<dbReference type="AlphaFoldDB" id="A0A9X1M6J9"/>
<dbReference type="Gene3D" id="1.10.10.2840">
    <property type="entry name" value="PucR C-terminal helix-turn-helix domain"/>
    <property type="match status" value="1"/>
</dbReference>
<keyword evidence="5" id="KW-1185">Reference proteome</keyword>
<name>A0A9X1M6J9_9MICC</name>
<evidence type="ECO:0000259" key="2">
    <source>
        <dbReference type="Pfam" id="PF13556"/>
    </source>
</evidence>
<sequence length="357" mass="37502">MSAPLSSALAQRVVDRISPTLQHNVNVMDAAGIIIASRDAARIGSLHAGAREAAATGNPVVIRRPGEQDGMRAGVNCPITLEGTVVGVVGLTGPPDVVLPLADVVVLTIRLLLEREREMDAKALREALDRDLLGRLLNGGFEPGSVQRALAGGSPSLPGPWRIAAVLARAEDGRPIHRLPVDAGKLTDFLSRSGRYRWASFQGALWILLDAHDDAALAAAAGRSSVLLLGDACSADGPLHESAATLGQLAARPELLPADEAVLGLQDLSAELAVACMPSGSARHLAARIAELSESQRSTLAAFLGTGSSISETSRRLFTHRNTVIQRLERIAQVTALNPRDVRHALTLQLALVATRA</sequence>
<dbReference type="InterPro" id="IPR008599">
    <property type="entry name" value="Diacid_rec"/>
</dbReference>
<dbReference type="SUPFAM" id="SSF103190">
    <property type="entry name" value="Sensory domain-like"/>
    <property type="match status" value="1"/>
</dbReference>